<reference evidence="2 3" key="1">
    <citation type="submission" date="2019-03" db="EMBL/GenBank/DDBJ databases">
        <title>Genomic Encyclopedia of Type Strains, Phase III (KMG-III): the genomes of soil and plant-associated and newly described type strains.</title>
        <authorList>
            <person name="Whitman W."/>
        </authorList>
    </citation>
    <scope>NUCLEOTIDE SEQUENCE [LARGE SCALE GENOMIC DNA]</scope>
    <source>
        <strain evidence="2 3">CECT 5797</strain>
    </source>
</reference>
<comment type="caution">
    <text evidence="2">The sequence shown here is derived from an EMBL/GenBank/DDBJ whole genome shotgun (WGS) entry which is preliminary data.</text>
</comment>
<protein>
    <submittedName>
        <fullName evidence="2">Putative polysaccharide biosynthesis protein</fullName>
    </submittedName>
</protein>
<name>A0A4R6ZY45_9GAMM</name>
<dbReference type="Proteomes" id="UP000295212">
    <property type="component" value="Unassembled WGS sequence"/>
</dbReference>
<dbReference type="InterPro" id="IPR039523">
    <property type="entry name" value="RimK-rel_E_lig_ATP-grasp"/>
</dbReference>
<evidence type="ECO:0000313" key="2">
    <source>
        <dbReference type="EMBL" id="TDR57294.1"/>
    </source>
</evidence>
<organism evidence="2 3">
    <name type="scientific">Halomonas ventosae</name>
    <dbReference type="NCBI Taxonomy" id="229007"/>
    <lineage>
        <taxon>Bacteria</taxon>
        <taxon>Pseudomonadati</taxon>
        <taxon>Pseudomonadota</taxon>
        <taxon>Gammaproteobacteria</taxon>
        <taxon>Oceanospirillales</taxon>
        <taxon>Halomonadaceae</taxon>
        <taxon>Halomonas</taxon>
    </lineage>
</organism>
<sequence>MKTFIGWGYCLLKTDWYGIWRLANDAQENSGFTRFGLIADLMVSTLYYEVSPSEYFYFRFPSMGKNERVRWAGTTAMWKAQRSFIPKEIISTFSSKEIFRARFDHLMAEHAGMISWPHIQNSLVKRLLDQGVSSWFFKPEDGQCGAGGFSLEVGGFNAEVLHDELGKRLRNGRKYIVERKLVNHDELRIVNPSCLNTVRVVTYTDGEDVELLFSRIRFGNGGDVDNLGAGGFAAEVDSVTGKVTGAAVCTRSGLAEYYQTHPISKIKFEGIEIPHWEKVIELVKSAAMVETKASIVGWDVAVTDSGVYLLEGNHNWCKLLWQLPVREGLKAELEKYMQMVDHVR</sequence>
<evidence type="ECO:0000259" key="1">
    <source>
        <dbReference type="Pfam" id="PF14397"/>
    </source>
</evidence>
<accession>A0A4R6ZY45</accession>
<feature type="domain" description="Alpha-L-glutamate ligase-related protein ATP-grasp" evidence="1">
    <location>
        <begin position="174"/>
        <end position="335"/>
    </location>
</feature>
<evidence type="ECO:0000313" key="3">
    <source>
        <dbReference type="Proteomes" id="UP000295212"/>
    </source>
</evidence>
<proteinExistence type="predicted"/>
<gene>
    <name evidence="2" type="ORF">DFP85_101109</name>
</gene>
<dbReference type="RefSeq" id="WP_133633901.1">
    <property type="nucleotide sequence ID" value="NZ_SNZJ01000001.1"/>
</dbReference>
<dbReference type="EMBL" id="SNZJ01000001">
    <property type="protein sequence ID" value="TDR57294.1"/>
    <property type="molecule type" value="Genomic_DNA"/>
</dbReference>
<dbReference type="OrthoDB" id="2077809at2"/>
<dbReference type="AlphaFoldDB" id="A0A4R6ZY45"/>
<dbReference type="Pfam" id="PF14397">
    <property type="entry name" value="ATPgrasp_ST"/>
    <property type="match status" value="1"/>
</dbReference>